<evidence type="ECO:0000259" key="3">
    <source>
        <dbReference type="Pfam" id="PF13837"/>
    </source>
</evidence>
<keyword evidence="1" id="KW-0175">Coiled coil</keyword>
<feature type="region of interest" description="Disordered" evidence="2">
    <location>
        <begin position="409"/>
        <end position="434"/>
    </location>
</feature>
<organism evidence="4 5">
    <name type="scientific">Microctonus hyperodae</name>
    <name type="common">Parasitoid wasp</name>
    <dbReference type="NCBI Taxonomy" id="165561"/>
    <lineage>
        <taxon>Eukaryota</taxon>
        <taxon>Metazoa</taxon>
        <taxon>Ecdysozoa</taxon>
        <taxon>Arthropoda</taxon>
        <taxon>Hexapoda</taxon>
        <taxon>Insecta</taxon>
        <taxon>Pterygota</taxon>
        <taxon>Neoptera</taxon>
        <taxon>Endopterygota</taxon>
        <taxon>Hymenoptera</taxon>
        <taxon>Apocrita</taxon>
        <taxon>Ichneumonoidea</taxon>
        <taxon>Braconidae</taxon>
        <taxon>Euphorinae</taxon>
        <taxon>Microctonus</taxon>
    </lineage>
</organism>
<dbReference type="PANTHER" id="PTHR47595:SF1">
    <property type="entry name" value="MYB_SANT-LIKE DNA-BINDING DOMAIN-CONTAINING PROTEIN"/>
    <property type="match status" value="1"/>
</dbReference>
<evidence type="ECO:0000256" key="1">
    <source>
        <dbReference type="SAM" id="Coils"/>
    </source>
</evidence>
<name>A0AA39KP63_MICHY</name>
<evidence type="ECO:0000313" key="4">
    <source>
        <dbReference type="EMBL" id="KAK0168730.1"/>
    </source>
</evidence>
<sequence length="1009" mass="114835">MSDLGDNVKYKWTPESTTLLVSVWTDRQVQKQLEYTTKPQLIWESISKYMRKKGYEVTAKQCRSRMKQVLVCYKEAKKTGTHAGVERYYESIDKVLESKRVEKIKFNDNGIDTVDSRPVLLKSPPKEMKTNENLRMRHNKIEDVPISLTRHIEVYPGTWKSDREEYGDSSESNETVLARPHRSLSPMRNVGTNTVNETTRLPGRIVRRSLPTDERFRYENVDNNRFAEIPLKTGVQNVHNQIIQENMMLRNQLAHDNIDMHNQPRDYRTNIENPGSRFTLNPENIVFHPNRISTNMLRMQSQLQQYSLDRNTAMPQEPRKFMNTGDNTALNGNFKQYQRAYVNSYPPDIAPNLNDAFCQTSKNTKAHNLNETYDQPMFMDNENPCPIDATTITNNATFNDDTLSIEFIENSPSPTENGGIETRTNSLDNRVTTPNAPFRKKKAQKLEQMMLNAITSQTEVFNKILATQDVMVSRILDIDKDRHNRLENRLDQLMNVVQATVMNKSSDSKESNTDPPAPPSPPPLHAPLCFSPPPRPGIAPPKLDLVPPKPCRVPTTNSSSHVEIVTQNPAQSRLGALPTKPGTIWTKLGPVSQSPFVKAQRQISAVTKAAEQWRTRSSAERRIACSADFMMNPRTIIQETEKFLQSEKLMEARIENARRLSSAPERDQSARRKLFDLEPSSQPAKPSTANKLPSAAGLLCAAFLDIERQNEEKLRYATFQILNEKVNNCDELLTGQGESFDRFRRQGIRVNPRNNFGGIVLENNMNTSTPAKADRDNLPEIDDLNNEPRQTIQQLAELVMNSARWRNAATHSSNNQQIPVNHFPSDNKPDTIPTRPPRETEAQRQSRNKALDWLQDPYSYGMIKPQYNEPNGKFNKHPIGFTIVNDDPHEDNLIKQTAGHPIGFTKDLIPQYGYANKMELLNDERKMHQYVLMAEKGISAMQRDLIDKNAQDRKNRQLGSKNDDDNDDDEFLDTTTTLHPQRKSSLTSTGTSTATGNVLKSGAPTCVIS</sequence>
<proteinExistence type="predicted"/>
<gene>
    <name evidence="4" type="ORF">PV327_002502</name>
</gene>
<dbReference type="InterPro" id="IPR044822">
    <property type="entry name" value="Myb_DNA-bind_4"/>
</dbReference>
<dbReference type="Gene3D" id="1.10.10.60">
    <property type="entry name" value="Homeodomain-like"/>
    <property type="match status" value="1"/>
</dbReference>
<feature type="compositionally biased region" description="Low complexity" evidence="2">
    <location>
        <begin position="984"/>
        <end position="996"/>
    </location>
</feature>
<evidence type="ECO:0000256" key="2">
    <source>
        <dbReference type="SAM" id="MobiDB-lite"/>
    </source>
</evidence>
<protein>
    <recommendedName>
        <fullName evidence="3">Myb/SANT-like DNA-binding domain-containing protein</fullName>
    </recommendedName>
</protein>
<dbReference type="AlphaFoldDB" id="A0AA39KP63"/>
<feature type="region of interest" description="Disordered" evidence="2">
    <location>
        <begin position="949"/>
        <end position="1009"/>
    </location>
</feature>
<feature type="compositionally biased region" description="Pro residues" evidence="2">
    <location>
        <begin position="515"/>
        <end position="539"/>
    </location>
</feature>
<dbReference type="Pfam" id="PF13837">
    <property type="entry name" value="Myb_DNA-bind_4"/>
    <property type="match status" value="1"/>
</dbReference>
<feature type="compositionally biased region" description="Polar residues" evidence="2">
    <location>
        <begin position="809"/>
        <end position="819"/>
    </location>
</feature>
<feature type="region of interest" description="Disordered" evidence="2">
    <location>
        <begin position="807"/>
        <end position="846"/>
    </location>
</feature>
<comment type="caution">
    <text evidence="4">The sequence shown here is derived from an EMBL/GenBank/DDBJ whole genome shotgun (WGS) entry which is preliminary data.</text>
</comment>
<keyword evidence="5" id="KW-1185">Reference proteome</keyword>
<feature type="compositionally biased region" description="Polar residues" evidence="2">
    <location>
        <begin position="410"/>
        <end position="434"/>
    </location>
</feature>
<dbReference type="EMBL" id="JAQQBR010001831">
    <property type="protein sequence ID" value="KAK0168730.1"/>
    <property type="molecule type" value="Genomic_DNA"/>
</dbReference>
<evidence type="ECO:0000313" key="5">
    <source>
        <dbReference type="Proteomes" id="UP001168972"/>
    </source>
</evidence>
<feature type="domain" description="Myb/SANT-like DNA-binding" evidence="3">
    <location>
        <begin position="10"/>
        <end position="94"/>
    </location>
</feature>
<dbReference type="Proteomes" id="UP001168972">
    <property type="component" value="Unassembled WGS sequence"/>
</dbReference>
<feature type="region of interest" description="Disordered" evidence="2">
    <location>
        <begin position="503"/>
        <end position="545"/>
    </location>
</feature>
<accession>A0AA39KP63</accession>
<reference evidence="4" key="2">
    <citation type="submission" date="2023-03" db="EMBL/GenBank/DDBJ databases">
        <authorList>
            <person name="Inwood S.N."/>
            <person name="Skelly J.G."/>
            <person name="Guhlin J."/>
            <person name="Harrop T.W.R."/>
            <person name="Goldson S.G."/>
            <person name="Dearden P.K."/>
        </authorList>
    </citation>
    <scope>NUCLEOTIDE SEQUENCE</scope>
    <source>
        <strain evidence="4">Lincoln</strain>
        <tissue evidence="4">Whole body</tissue>
    </source>
</reference>
<feature type="coiled-coil region" evidence="1">
    <location>
        <begin position="476"/>
        <end position="503"/>
    </location>
</feature>
<dbReference type="PANTHER" id="PTHR47595">
    <property type="entry name" value="HEAT SHOCK 70 KDA PROTEIN 14"/>
    <property type="match status" value="1"/>
</dbReference>
<reference evidence="4" key="1">
    <citation type="journal article" date="2023" name="bioRxiv">
        <title>Scaffold-level genome assemblies of two parasitoid biocontrol wasps reveal the parthenogenesis mechanism and an associated novel virus.</title>
        <authorList>
            <person name="Inwood S."/>
            <person name="Skelly J."/>
            <person name="Guhlin J."/>
            <person name="Harrop T."/>
            <person name="Goldson S."/>
            <person name="Dearden P."/>
        </authorList>
    </citation>
    <scope>NUCLEOTIDE SEQUENCE</scope>
    <source>
        <strain evidence="4">Lincoln</strain>
        <tissue evidence="4">Whole body</tissue>
    </source>
</reference>